<evidence type="ECO:0000256" key="7">
    <source>
        <dbReference type="ARBA" id="ARBA00023065"/>
    </source>
</evidence>
<keyword evidence="4" id="KW-0410">Iron transport</keyword>
<comment type="similarity">
    <text evidence="11 12">Belongs to the TonB-dependent receptor family.</text>
</comment>
<sequence>MNYICTPLTRQKLIVSAICAATVASAHAADGTNDRADQAAPAVAASSASAQRPTELPTVTVTATRRNESAQKVPIALTVVSGAEMERAGNNTVQSLVTAVPELTFKPSLSSKDTTLTIRGVGTNSTSPGVEPSVSTVIDGVVYARPGQATLDLLDVDHVEVLRGPQGTLFGKNATAGVINIVTRDPAKQPTGYVDTQFYQGGEQRVRAGVEGTLLPGLLTGSFTALYGRYDGNVKNVYNGEEINGYNHKGFRSKFVFTPSSNVKATVIADYMYAHDSYAAGVIGKATNPIYAAALSPVVPSLQNREVNYPYGPSVEDTNWGVSAQVDWKLGGGYTLSSISAYRQWLNRQRTDEAWVPQVYQQIPSSNDRGDLGFTQLSQELRLASPKGGFFDYVAGVYALHTQDNEHYNRAVTTCKNSTSASIVSGLTPCYPGSSTLTHTTGDAEFGTLTNSFAAYGEGTFHLSERLRAITGLRVTHDEVGYDFERTSTSAAAVSGINPSFASSGWTSANGLSGRAGLEFDLTRDVMLYAMYSHGYKGPAFNVFFNMQQRDTPALRPEESNSYEIGAKMQTPDHRYTANIALYDTHYQNYQANYYDTVAGQVVTRLINAGTVSTRGVELDLGARPLRGLSLTGGLAFTDAHIDEFNCPVGAQASCNVNGKTLPFSPTFKANISADYRHPLPIGPELELYANYFWQSRVQYDLAQSPNTIQGAYGILNASVALNFDNGWRVALIGKNLLDKSYVSVMATGSGYVTIGVPRDADRYFGIQLRKDFF</sequence>
<evidence type="ECO:0000256" key="6">
    <source>
        <dbReference type="ARBA" id="ARBA00023004"/>
    </source>
</evidence>
<dbReference type="InterPro" id="IPR036942">
    <property type="entry name" value="Beta-barrel_TonB_sf"/>
</dbReference>
<evidence type="ECO:0000256" key="11">
    <source>
        <dbReference type="PROSITE-ProRule" id="PRU01360"/>
    </source>
</evidence>
<keyword evidence="18" id="KW-1185">Reference proteome</keyword>
<dbReference type="EMBL" id="JACHBW010000043">
    <property type="protein sequence ID" value="MBB6107137.1"/>
    <property type="molecule type" value="Genomic_DNA"/>
</dbReference>
<keyword evidence="5 11" id="KW-0812">Transmembrane</keyword>
<evidence type="ECO:0000256" key="3">
    <source>
        <dbReference type="ARBA" id="ARBA00022452"/>
    </source>
</evidence>
<dbReference type="CDD" id="cd01347">
    <property type="entry name" value="ligand_gated_channel"/>
    <property type="match status" value="1"/>
</dbReference>
<dbReference type="AlphaFoldDB" id="A0A7W9U514"/>
<evidence type="ECO:0000256" key="13">
    <source>
        <dbReference type="SAM" id="MobiDB-lite"/>
    </source>
</evidence>
<evidence type="ECO:0000256" key="4">
    <source>
        <dbReference type="ARBA" id="ARBA00022496"/>
    </source>
</evidence>
<keyword evidence="7" id="KW-0406">Ion transport</keyword>
<feature type="chain" id="PRO_5031418891" evidence="14">
    <location>
        <begin position="29"/>
        <end position="774"/>
    </location>
</feature>
<dbReference type="Pfam" id="PF00593">
    <property type="entry name" value="TonB_dep_Rec_b-barrel"/>
    <property type="match status" value="1"/>
</dbReference>
<evidence type="ECO:0000256" key="14">
    <source>
        <dbReference type="SAM" id="SignalP"/>
    </source>
</evidence>
<feature type="compositionally biased region" description="Low complexity" evidence="13">
    <location>
        <begin position="38"/>
        <end position="53"/>
    </location>
</feature>
<evidence type="ECO:0000256" key="9">
    <source>
        <dbReference type="ARBA" id="ARBA00023136"/>
    </source>
</evidence>
<organism evidence="17 18">
    <name type="scientific">Paraburkholderia bannensis</name>
    <dbReference type="NCBI Taxonomy" id="765414"/>
    <lineage>
        <taxon>Bacteria</taxon>
        <taxon>Pseudomonadati</taxon>
        <taxon>Pseudomonadota</taxon>
        <taxon>Betaproteobacteria</taxon>
        <taxon>Burkholderiales</taxon>
        <taxon>Burkholderiaceae</taxon>
        <taxon>Paraburkholderia</taxon>
    </lineage>
</organism>
<dbReference type="Proteomes" id="UP000571554">
    <property type="component" value="Unassembled WGS sequence"/>
</dbReference>
<keyword evidence="6" id="KW-0408">Iron</keyword>
<dbReference type="PANTHER" id="PTHR32552:SF81">
    <property type="entry name" value="TONB-DEPENDENT OUTER MEMBRANE RECEPTOR"/>
    <property type="match status" value="1"/>
</dbReference>
<gene>
    <name evidence="17" type="ORF">F4827_007018</name>
</gene>
<feature type="domain" description="TonB-dependent receptor plug" evidence="16">
    <location>
        <begin position="70"/>
        <end position="178"/>
    </location>
</feature>
<evidence type="ECO:0000259" key="15">
    <source>
        <dbReference type="Pfam" id="PF00593"/>
    </source>
</evidence>
<dbReference type="Gene3D" id="2.40.170.20">
    <property type="entry name" value="TonB-dependent receptor, beta-barrel domain"/>
    <property type="match status" value="1"/>
</dbReference>
<evidence type="ECO:0000256" key="1">
    <source>
        <dbReference type="ARBA" id="ARBA00004571"/>
    </source>
</evidence>
<evidence type="ECO:0000259" key="16">
    <source>
        <dbReference type="Pfam" id="PF07715"/>
    </source>
</evidence>
<dbReference type="PROSITE" id="PS52016">
    <property type="entry name" value="TONB_DEPENDENT_REC_3"/>
    <property type="match status" value="1"/>
</dbReference>
<evidence type="ECO:0000256" key="2">
    <source>
        <dbReference type="ARBA" id="ARBA00022448"/>
    </source>
</evidence>
<keyword evidence="2 11" id="KW-0813">Transport</keyword>
<accession>A0A7W9U514</accession>
<evidence type="ECO:0000313" key="18">
    <source>
        <dbReference type="Proteomes" id="UP000571554"/>
    </source>
</evidence>
<dbReference type="PANTHER" id="PTHR32552">
    <property type="entry name" value="FERRICHROME IRON RECEPTOR-RELATED"/>
    <property type="match status" value="1"/>
</dbReference>
<keyword evidence="9 11" id="KW-0472">Membrane</keyword>
<keyword evidence="8 12" id="KW-0798">TonB box</keyword>
<name>A0A7W9U514_9BURK</name>
<evidence type="ECO:0000256" key="8">
    <source>
        <dbReference type="ARBA" id="ARBA00023077"/>
    </source>
</evidence>
<proteinExistence type="inferred from homology"/>
<evidence type="ECO:0000256" key="10">
    <source>
        <dbReference type="ARBA" id="ARBA00023237"/>
    </source>
</evidence>
<comment type="caution">
    <text evidence="17">The sequence shown here is derived from an EMBL/GenBank/DDBJ whole genome shotgun (WGS) entry which is preliminary data.</text>
</comment>
<dbReference type="InterPro" id="IPR039426">
    <property type="entry name" value="TonB-dep_rcpt-like"/>
</dbReference>
<dbReference type="GO" id="GO:0006826">
    <property type="term" value="P:iron ion transport"/>
    <property type="evidence" value="ECO:0007669"/>
    <property type="project" value="UniProtKB-KW"/>
</dbReference>
<evidence type="ECO:0000256" key="5">
    <source>
        <dbReference type="ARBA" id="ARBA00022692"/>
    </source>
</evidence>
<dbReference type="SUPFAM" id="SSF56935">
    <property type="entry name" value="Porins"/>
    <property type="match status" value="1"/>
</dbReference>
<dbReference type="GO" id="GO:0009279">
    <property type="term" value="C:cell outer membrane"/>
    <property type="evidence" value="ECO:0007669"/>
    <property type="project" value="UniProtKB-SubCell"/>
</dbReference>
<keyword evidence="17" id="KW-0675">Receptor</keyword>
<dbReference type="InterPro" id="IPR000531">
    <property type="entry name" value="Beta-barrel_TonB"/>
</dbReference>
<feature type="signal peptide" evidence="14">
    <location>
        <begin position="1"/>
        <end position="28"/>
    </location>
</feature>
<reference evidence="17 18" key="1">
    <citation type="submission" date="2020-08" db="EMBL/GenBank/DDBJ databases">
        <title>Above-ground endophytic microbial communities from plants in different locations in the United States.</title>
        <authorList>
            <person name="Frank C."/>
        </authorList>
    </citation>
    <scope>NUCLEOTIDE SEQUENCE [LARGE SCALE GENOMIC DNA]</scope>
    <source>
        <strain evidence="17 18">WP4_2_2</strain>
    </source>
</reference>
<dbReference type="RefSeq" id="WP_183733556.1">
    <property type="nucleotide sequence ID" value="NZ_JACHBW010000043.1"/>
</dbReference>
<keyword evidence="3 11" id="KW-1134">Transmembrane beta strand</keyword>
<feature type="domain" description="TonB-dependent receptor-like beta-barrel" evidence="15">
    <location>
        <begin position="270"/>
        <end position="737"/>
    </location>
</feature>
<keyword evidence="10 11" id="KW-0998">Cell outer membrane</keyword>
<feature type="region of interest" description="Disordered" evidence="13">
    <location>
        <begin position="37"/>
        <end position="56"/>
    </location>
</feature>
<evidence type="ECO:0000313" key="17">
    <source>
        <dbReference type="EMBL" id="MBB6107137.1"/>
    </source>
</evidence>
<evidence type="ECO:0000256" key="12">
    <source>
        <dbReference type="RuleBase" id="RU003357"/>
    </source>
</evidence>
<dbReference type="Pfam" id="PF07715">
    <property type="entry name" value="Plug"/>
    <property type="match status" value="1"/>
</dbReference>
<dbReference type="InterPro" id="IPR012910">
    <property type="entry name" value="Plug_dom"/>
</dbReference>
<comment type="subcellular location">
    <subcellularLocation>
        <location evidence="1 11">Cell outer membrane</location>
        <topology evidence="1 11">Multi-pass membrane protein</topology>
    </subcellularLocation>
</comment>
<keyword evidence="14" id="KW-0732">Signal</keyword>
<protein>
    <submittedName>
        <fullName evidence="17">Iron complex outermembrane receptor protein</fullName>
    </submittedName>
</protein>